<dbReference type="VEuPathDB" id="VectorBase:GPPI037843"/>
<dbReference type="SUPFAM" id="SSF47323">
    <property type="entry name" value="Anticodon-binding domain of a subclass of class I aminoacyl-tRNA synthetases"/>
    <property type="match status" value="1"/>
</dbReference>
<dbReference type="Pfam" id="PF15886">
    <property type="entry name" value="CBM39"/>
    <property type="match status" value="1"/>
</dbReference>
<dbReference type="Proteomes" id="UP000092460">
    <property type="component" value="Unassembled WGS sequence"/>
</dbReference>
<dbReference type="AlphaFoldDB" id="A0A1B0BQZ6"/>
<dbReference type="InterPro" id="IPR043030">
    <property type="entry name" value="BGBP_N_sf"/>
</dbReference>
<dbReference type="CDD" id="cd07962">
    <property type="entry name" value="Anticodon_Ia_Val"/>
    <property type="match status" value="1"/>
</dbReference>
<dbReference type="InterPro" id="IPR009080">
    <property type="entry name" value="tRNAsynth_Ia_anticodon-bd"/>
</dbReference>
<dbReference type="EMBL" id="JXJN01018858">
    <property type="status" value="NOT_ANNOTATED_CDS"/>
    <property type="molecule type" value="Genomic_DNA"/>
</dbReference>
<evidence type="ECO:0000256" key="3">
    <source>
        <dbReference type="ARBA" id="ARBA00008781"/>
    </source>
</evidence>
<evidence type="ECO:0000256" key="2">
    <source>
        <dbReference type="ARBA" id="ARBA00005594"/>
    </source>
</evidence>
<dbReference type="STRING" id="67801.A0A1B0BQZ6"/>
<evidence type="ECO:0000256" key="10">
    <source>
        <dbReference type="ARBA" id="ARBA00022840"/>
    </source>
</evidence>
<evidence type="ECO:0000256" key="11">
    <source>
        <dbReference type="ARBA" id="ARBA00022859"/>
    </source>
</evidence>
<dbReference type="FunFam" id="2.60.40.2140:FF:000001">
    <property type="entry name" value="Beta-1,3-glucan-binding protein"/>
    <property type="match status" value="1"/>
</dbReference>
<evidence type="ECO:0000256" key="12">
    <source>
        <dbReference type="ARBA" id="ARBA00022917"/>
    </source>
</evidence>
<keyword evidence="14" id="KW-0325">Glycoprotein</keyword>
<feature type="domain" description="CBM39" evidence="18">
    <location>
        <begin position="66"/>
        <end position="166"/>
    </location>
</feature>
<organism evidence="19 20">
    <name type="scientific">Glossina palpalis gambiensis</name>
    <dbReference type="NCBI Taxonomy" id="67801"/>
    <lineage>
        <taxon>Eukaryota</taxon>
        <taxon>Metazoa</taxon>
        <taxon>Ecdysozoa</taxon>
        <taxon>Arthropoda</taxon>
        <taxon>Hexapoda</taxon>
        <taxon>Insecta</taxon>
        <taxon>Pterygota</taxon>
        <taxon>Neoptera</taxon>
        <taxon>Endopterygota</taxon>
        <taxon>Diptera</taxon>
        <taxon>Brachycera</taxon>
        <taxon>Muscomorpha</taxon>
        <taxon>Hippoboscoidea</taxon>
        <taxon>Glossinidae</taxon>
        <taxon>Glossina</taxon>
    </lineage>
</organism>
<keyword evidence="11" id="KW-0391">Immunity</keyword>
<dbReference type="Pfam" id="PF08264">
    <property type="entry name" value="Anticodon_1"/>
    <property type="match status" value="1"/>
</dbReference>
<dbReference type="InterPro" id="IPR014729">
    <property type="entry name" value="Rossmann-like_a/b/a_fold"/>
</dbReference>
<evidence type="ECO:0000256" key="1">
    <source>
        <dbReference type="ARBA" id="ARBA00004613"/>
    </source>
</evidence>
<dbReference type="NCBIfam" id="NF004349">
    <property type="entry name" value="PRK05729.1"/>
    <property type="match status" value="1"/>
</dbReference>
<dbReference type="InterPro" id="IPR033705">
    <property type="entry name" value="Anticodon_Ia_Val"/>
</dbReference>
<reference evidence="20" key="1">
    <citation type="submission" date="2015-01" db="EMBL/GenBank/DDBJ databases">
        <authorList>
            <person name="Aksoy S."/>
            <person name="Warren W."/>
            <person name="Wilson R.K."/>
        </authorList>
    </citation>
    <scope>NUCLEOTIDE SEQUENCE [LARGE SCALE GENOMIC DNA]</scope>
    <source>
        <strain evidence="20">IAEA</strain>
    </source>
</reference>
<dbReference type="GO" id="GO:0030246">
    <property type="term" value="F:carbohydrate binding"/>
    <property type="evidence" value="ECO:0007669"/>
    <property type="project" value="InterPro"/>
</dbReference>
<dbReference type="GO" id="GO:0045087">
    <property type="term" value="P:innate immune response"/>
    <property type="evidence" value="ECO:0007669"/>
    <property type="project" value="UniProtKB-KW"/>
</dbReference>
<reference evidence="19" key="2">
    <citation type="submission" date="2020-05" db="UniProtKB">
        <authorList>
            <consortium name="EnsemblMetazoa"/>
        </authorList>
    </citation>
    <scope>IDENTIFICATION</scope>
    <source>
        <strain evidence="19">IAEA</strain>
    </source>
</reference>
<comment type="subcellular location">
    <subcellularLocation>
        <location evidence="1">Secreted</location>
    </subcellularLocation>
</comment>
<evidence type="ECO:0000256" key="8">
    <source>
        <dbReference type="ARBA" id="ARBA00022729"/>
    </source>
</evidence>
<keyword evidence="9 17" id="KW-0547">Nucleotide-binding</keyword>
<dbReference type="NCBIfam" id="TIGR00422">
    <property type="entry name" value="valS"/>
    <property type="match status" value="1"/>
</dbReference>
<dbReference type="GO" id="GO:0005576">
    <property type="term" value="C:extracellular region"/>
    <property type="evidence" value="ECO:0007669"/>
    <property type="project" value="UniProtKB-SubCell"/>
</dbReference>
<keyword evidence="7 17" id="KW-0436">Ligase</keyword>
<evidence type="ECO:0000256" key="5">
    <source>
        <dbReference type="ARBA" id="ARBA00022525"/>
    </source>
</evidence>
<dbReference type="Gene3D" id="1.10.730.10">
    <property type="entry name" value="Isoleucyl-tRNA Synthetase, Domain 1"/>
    <property type="match status" value="1"/>
</dbReference>
<dbReference type="GO" id="GO:0005829">
    <property type="term" value="C:cytosol"/>
    <property type="evidence" value="ECO:0007669"/>
    <property type="project" value="TreeGrafter"/>
</dbReference>
<dbReference type="InterPro" id="IPR013155">
    <property type="entry name" value="M/V/L/I-tRNA-synth_anticd-bd"/>
</dbReference>
<evidence type="ECO:0000256" key="17">
    <source>
        <dbReference type="RuleBase" id="RU363035"/>
    </source>
</evidence>
<dbReference type="InterPro" id="IPR009008">
    <property type="entry name" value="Val/Leu/Ile-tRNA-synth_edit"/>
</dbReference>
<evidence type="ECO:0000256" key="14">
    <source>
        <dbReference type="ARBA" id="ARBA00023180"/>
    </source>
</evidence>
<dbReference type="PANTHER" id="PTHR11946">
    <property type="entry name" value="VALYL-TRNA SYNTHETASES"/>
    <property type="match status" value="1"/>
</dbReference>
<dbReference type="GO" id="GO:0006438">
    <property type="term" value="P:valyl-tRNA aminoacylation"/>
    <property type="evidence" value="ECO:0007669"/>
    <property type="project" value="InterPro"/>
</dbReference>
<dbReference type="GO" id="GO:0045088">
    <property type="term" value="P:regulation of innate immune response"/>
    <property type="evidence" value="ECO:0007669"/>
    <property type="project" value="UniProtKB-ARBA"/>
</dbReference>
<evidence type="ECO:0000256" key="16">
    <source>
        <dbReference type="ARBA" id="ARBA00047552"/>
    </source>
</evidence>
<dbReference type="EC" id="6.1.1.9" evidence="4"/>
<comment type="similarity">
    <text evidence="2 17">Belongs to the class-I aminoacyl-tRNA synthetase family.</text>
</comment>
<evidence type="ECO:0000313" key="19">
    <source>
        <dbReference type="EnsemblMetazoa" id="GPPI037843-PA"/>
    </source>
</evidence>
<evidence type="ECO:0000256" key="4">
    <source>
        <dbReference type="ARBA" id="ARBA00013169"/>
    </source>
</evidence>
<dbReference type="SUPFAM" id="SSF52374">
    <property type="entry name" value="Nucleotidylyl transferase"/>
    <property type="match status" value="1"/>
</dbReference>
<keyword evidence="10 17" id="KW-0067">ATP-binding</keyword>
<dbReference type="PANTHER" id="PTHR11946:SF109">
    <property type="entry name" value="VALINE--TRNA LIGASE"/>
    <property type="match status" value="1"/>
</dbReference>
<keyword evidence="6" id="KW-0399">Innate immunity</keyword>
<dbReference type="InterPro" id="IPR031756">
    <property type="entry name" value="BGBP_N"/>
</dbReference>
<keyword evidence="5" id="KW-0964">Secreted</keyword>
<keyword evidence="13 17" id="KW-0030">Aminoacyl-tRNA synthetase</keyword>
<evidence type="ECO:0000256" key="9">
    <source>
        <dbReference type="ARBA" id="ARBA00022741"/>
    </source>
</evidence>
<dbReference type="SUPFAM" id="SSF50677">
    <property type="entry name" value="ValRS/IleRS/LeuRS editing domain"/>
    <property type="match status" value="1"/>
</dbReference>
<dbReference type="Pfam" id="PF00133">
    <property type="entry name" value="tRNA-synt_1"/>
    <property type="match status" value="1"/>
</dbReference>
<name>A0A1B0BQZ6_9MUSC</name>
<protein>
    <recommendedName>
        <fullName evidence="4">valine--tRNA ligase</fullName>
        <ecNumber evidence="4">6.1.1.9</ecNumber>
    </recommendedName>
    <alternativeName>
        <fullName evidence="15">Valyl-tRNA synthetase</fullName>
    </alternativeName>
</protein>
<dbReference type="GO" id="GO:0005524">
    <property type="term" value="F:ATP binding"/>
    <property type="evidence" value="ECO:0007669"/>
    <property type="project" value="UniProtKB-KW"/>
</dbReference>
<dbReference type="PRINTS" id="PR00986">
    <property type="entry name" value="TRNASYNTHVAL"/>
</dbReference>
<dbReference type="Gene3D" id="2.60.40.2140">
    <property type="entry name" value="Beta-1,3-glucan-recognition protein, N-terminal domain"/>
    <property type="match status" value="1"/>
</dbReference>
<dbReference type="EnsemblMetazoa" id="GPPI037843-RA">
    <property type="protein sequence ID" value="GPPI037843-PA"/>
    <property type="gene ID" value="GPPI037843"/>
</dbReference>
<comment type="similarity">
    <text evidence="3">Belongs to the insect beta-1,3-glucan binding protein family.</text>
</comment>
<dbReference type="CDD" id="cd00817">
    <property type="entry name" value="ValRS_core"/>
    <property type="match status" value="1"/>
</dbReference>
<accession>A0A1B0BQZ6</accession>
<dbReference type="PROSITE" id="PS00178">
    <property type="entry name" value="AA_TRNA_LIGASE_I"/>
    <property type="match status" value="1"/>
</dbReference>
<evidence type="ECO:0000259" key="18">
    <source>
        <dbReference type="PROSITE" id="PS51969"/>
    </source>
</evidence>
<comment type="catalytic activity">
    <reaction evidence="16">
        <text>tRNA(Val) + L-valine + ATP = L-valyl-tRNA(Val) + AMP + diphosphate</text>
        <dbReference type="Rhea" id="RHEA:10704"/>
        <dbReference type="Rhea" id="RHEA-COMP:9672"/>
        <dbReference type="Rhea" id="RHEA-COMP:9708"/>
        <dbReference type="ChEBI" id="CHEBI:30616"/>
        <dbReference type="ChEBI" id="CHEBI:33019"/>
        <dbReference type="ChEBI" id="CHEBI:57762"/>
        <dbReference type="ChEBI" id="CHEBI:78442"/>
        <dbReference type="ChEBI" id="CHEBI:78537"/>
        <dbReference type="ChEBI" id="CHEBI:456215"/>
        <dbReference type="EC" id="6.1.1.9"/>
    </reaction>
</comment>
<dbReference type="GO" id="GO:0002161">
    <property type="term" value="F:aminoacyl-tRNA deacylase activity"/>
    <property type="evidence" value="ECO:0007669"/>
    <property type="project" value="InterPro"/>
</dbReference>
<dbReference type="Gene3D" id="3.40.50.620">
    <property type="entry name" value="HUPs"/>
    <property type="match status" value="2"/>
</dbReference>
<dbReference type="PROSITE" id="PS51969">
    <property type="entry name" value="CBM39"/>
    <property type="match status" value="1"/>
</dbReference>
<evidence type="ECO:0000256" key="7">
    <source>
        <dbReference type="ARBA" id="ARBA00022598"/>
    </source>
</evidence>
<dbReference type="Gene3D" id="3.90.740.10">
    <property type="entry name" value="Valyl/Leucyl/Isoleucyl-tRNA synthetase, editing domain"/>
    <property type="match status" value="2"/>
</dbReference>
<dbReference type="InterPro" id="IPR002300">
    <property type="entry name" value="aa-tRNA-synth_Ia"/>
</dbReference>
<dbReference type="InterPro" id="IPR002303">
    <property type="entry name" value="Valyl-tRNA_ligase"/>
</dbReference>
<evidence type="ECO:0000256" key="13">
    <source>
        <dbReference type="ARBA" id="ARBA00023146"/>
    </source>
</evidence>
<keyword evidence="8" id="KW-0732">Signal</keyword>
<sequence length="1123" mass="129209">MDIDGEVPKQIKVIESTSEIVSAACQSTDQEQFGTKIQRACYHHNMFKILFCVYFIHILLPSSSAYQVPAAQIKLLQPRGFSVSIPDEQGITLFAFHGKLNEEMNGLEAGTWSQDITKSINGWWTFYDMNAELKPGDVLYFWTYVLKDGLGYRRDNGVFTKFVVFFNRCKWKSVAGLAEAYKPKDVEAGKREKLLETGRCVQTKRETPTFRMLLPPPNITGNLHLGHALMATIQDVICRHKKQLGYDVEWIPGTDHAGIATQVVVEKKLCKDYSLTRQDIGREKFLREIWKWKDDKVNNIREDLKKLGCILSWNREYFTMDKTQAYAVNEAFIRLFEQGLISRQESLVNWSCALESAISDIEVELLDLKGPTQVPVPGYDKNITFGRMFNIKYKILDNGTEDYITVSTTRPETMLGDVAVAVHPFDKRYAKYRESDGVCLMHPIRRQLIPLIFDVDVDPHFGTGAVKITPAHDRDDFRIAKKHELNPIQVFSSKGFIVEDHKEFALKPRFVVREEILQKLGEQNLLGAISDHSMQLPMCSRSKDVLEYMIKEQWFLQCQQLGLNALSEVQSGRLQIIPSKYEVEWQRWLEDCHDWCISRQLWWGHQIPAYKARCNSENAKEVWVAAHDEQEALMKALELLKSIDISITRDQDVLDTWFSSALLPLSVSGWPNKEIKGHYPLDLIETGHDILFFWVARMVMLGLVFTGQTPFKKILLNGIVCDAHGRKMSKSLGNIITPQQVVEGASLQDLQKEIEASHKAGILNDLETQKSLLGVHRMFPSGIPECGTDALRFTLCSHNIKNHFINFDVTECYTNKKFFNKIWQAARFIAAAAESLEISAKVFEDFNESLLSKWDLWILSRLAHTLQQCRESFENFNLHFATAGFKQFFYNELCDVYLETTKNNIKLKSLDGHVQCSILCICLRSALQDMQPFTPFICEELLKYIPQPITLDVCKFYNSTLEAEIEAILEVCEQIRQLKSRSQISRKHEPYLRVYAHSLKALSILQPHLSEIKALTLTNTVELRLLQNNAQIHKDLTCYSTAGYMCSFGIVTNKLYAEEKEKAIPQTNVNNHKLSKLEKELERYSTRWEDEGFRKSASSRVQQKHFQKIQQLKSEIEKIKTMI</sequence>
<evidence type="ECO:0000256" key="6">
    <source>
        <dbReference type="ARBA" id="ARBA00022588"/>
    </source>
</evidence>
<keyword evidence="20" id="KW-1185">Reference proteome</keyword>
<keyword evidence="12 17" id="KW-0648">Protein biosynthesis</keyword>
<dbReference type="GO" id="GO:0004832">
    <property type="term" value="F:valine-tRNA ligase activity"/>
    <property type="evidence" value="ECO:0007669"/>
    <property type="project" value="UniProtKB-EC"/>
</dbReference>
<dbReference type="FunFam" id="3.40.50.620:FF:000020">
    <property type="entry name" value="Valine--tRNA ligase, mitochondrial"/>
    <property type="match status" value="1"/>
</dbReference>
<dbReference type="InterPro" id="IPR001412">
    <property type="entry name" value="aa-tRNA-synth_I_CS"/>
</dbReference>
<evidence type="ECO:0000256" key="15">
    <source>
        <dbReference type="ARBA" id="ARBA00029936"/>
    </source>
</evidence>
<evidence type="ECO:0000313" key="20">
    <source>
        <dbReference type="Proteomes" id="UP000092460"/>
    </source>
</evidence>
<proteinExistence type="inferred from homology"/>